<evidence type="ECO:0000313" key="13">
    <source>
        <dbReference type="Proteomes" id="UP000477722"/>
    </source>
</evidence>
<dbReference type="EMBL" id="JAAKZZ010000394">
    <property type="protein sequence ID" value="NGO72061.1"/>
    <property type="molecule type" value="Genomic_DNA"/>
</dbReference>
<feature type="domain" description="Signal transduction histidine kinase subgroup 3 dimerisation and phosphoacceptor" evidence="11">
    <location>
        <begin position="164"/>
        <end position="230"/>
    </location>
</feature>
<dbReference type="EC" id="2.7.13.3" evidence="2"/>
<dbReference type="InterPro" id="IPR036890">
    <property type="entry name" value="HATPase_C_sf"/>
</dbReference>
<dbReference type="RefSeq" id="WP_165301752.1">
    <property type="nucleotide sequence ID" value="NZ_JAAKZZ010000394.1"/>
</dbReference>
<evidence type="ECO:0000256" key="5">
    <source>
        <dbReference type="ARBA" id="ARBA00022741"/>
    </source>
</evidence>
<evidence type="ECO:0000256" key="7">
    <source>
        <dbReference type="ARBA" id="ARBA00022840"/>
    </source>
</evidence>
<keyword evidence="4" id="KW-0808">Transferase</keyword>
<comment type="catalytic activity">
    <reaction evidence="1">
        <text>ATP + protein L-histidine = ADP + protein N-phospho-L-histidine.</text>
        <dbReference type="EC" id="2.7.13.3"/>
    </reaction>
</comment>
<keyword evidence="6 12" id="KW-0418">Kinase</keyword>
<keyword evidence="9" id="KW-0472">Membrane</keyword>
<dbReference type="Gene3D" id="1.20.5.1930">
    <property type="match status" value="1"/>
</dbReference>
<evidence type="ECO:0000259" key="11">
    <source>
        <dbReference type="Pfam" id="PF07730"/>
    </source>
</evidence>
<dbReference type="Gene3D" id="3.30.565.10">
    <property type="entry name" value="Histidine kinase-like ATPase, C-terminal domain"/>
    <property type="match status" value="1"/>
</dbReference>
<evidence type="ECO:0000313" key="12">
    <source>
        <dbReference type="EMBL" id="NGO72061.1"/>
    </source>
</evidence>
<name>A0A6G4X5W8_9ACTN</name>
<feature type="domain" description="Histidine kinase/HSP90-like ATPase" evidence="10">
    <location>
        <begin position="278"/>
        <end position="353"/>
    </location>
</feature>
<dbReference type="GO" id="GO:0016020">
    <property type="term" value="C:membrane"/>
    <property type="evidence" value="ECO:0007669"/>
    <property type="project" value="InterPro"/>
</dbReference>
<sequence length="356" mass="37297">MPRTRNDLLIALTVGAIDVAACVATSLGRGQLRTEAGITLTVLGALCLLDRRRRALPVLGAVLAVQLAVGVITPMPDSFGATLAVALFTVIRQGPARTAVLACAATLGVSVVRTVQGSEPFWLRISANLAAIAIIAVAAVGTRTWQRQLDLNRRLLAERAVAEERRRIARELHDIVAHHITTMYLMSGGARATLDTDPGTAREALVTLEASGREALSEMRQLLGVLRSADQPEEEPPAPQPGVGDIERLVAEASAAGQPTELRISGEPRPLPLPVGLALYRVAQEALTNVRKHAGSARTRVRIAYAPDEVTVEVVDDGAGGTGASPGAGGGYGLLGMRERVSVHGGSLEAGSRART</sequence>
<keyword evidence="5" id="KW-0547">Nucleotide-binding</keyword>
<keyword evidence="7" id="KW-0067">ATP-binding</keyword>
<comment type="caution">
    <text evidence="12">The sequence shown here is derived from an EMBL/GenBank/DDBJ whole genome shotgun (WGS) entry which is preliminary data.</text>
</comment>
<feature type="non-terminal residue" evidence="12">
    <location>
        <position position="356"/>
    </location>
</feature>
<dbReference type="CDD" id="cd16917">
    <property type="entry name" value="HATPase_UhpB-NarQ-NarX-like"/>
    <property type="match status" value="1"/>
</dbReference>
<dbReference type="GO" id="GO:0000155">
    <property type="term" value="F:phosphorelay sensor kinase activity"/>
    <property type="evidence" value="ECO:0007669"/>
    <property type="project" value="InterPro"/>
</dbReference>
<keyword evidence="3" id="KW-0597">Phosphoprotein</keyword>
<dbReference type="AlphaFoldDB" id="A0A6G4X5W8"/>
<dbReference type="Proteomes" id="UP000477722">
    <property type="component" value="Unassembled WGS sequence"/>
</dbReference>
<feature type="transmembrane region" description="Helical" evidence="9">
    <location>
        <begin position="56"/>
        <end position="75"/>
    </location>
</feature>
<evidence type="ECO:0000256" key="4">
    <source>
        <dbReference type="ARBA" id="ARBA00022679"/>
    </source>
</evidence>
<dbReference type="InterPro" id="IPR003594">
    <property type="entry name" value="HATPase_dom"/>
</dbReference>
<evidence type="ECO:0000256" key="1">
    <source>
        <dbReference type="ARBA" id="ARBA00000085"/>
    </source>
</evidence>
<accession>A0A6G4X5W8</accession>
<dbReference type="GO" id="GO:0046983">
    <property type="term" value="F:protein dimerization activity"/>
    <property type="evidence" value="ECO:0007669"/>
    <property type="project" value="InterPro"/>
</dbReference>
<organism evidence="12 13">
    <name type="scientific">Streptomyces boncukensis</name>
    <dbReference type="NCBI Taxonomy" id="2711219"/>
    <lineage>
        <taxon>Bacteria</taxon>
        <taxon>Bacillati</taxon>
        <taxon>Actinomycetota</taxon>
        <taxon>Actinomycetes</taxon>
        <taxon>Kitasatosporales</taxon>
        <taxon>Streptomycetaceae</taxon>
        <taxon>Streptomyces</taxon>
    </lineage>
</organism>
<dbReference type="InterPro" id="IPR011712">
    <property type="entry name" value="Sig_transdc_His_kin_sub3_dim/P"/>
</dbReference>
<evidence type="ECO:0000256" key="3">
    <source>
        <dbReference type="ARBA" id="ARBA00022553"/>
    </source>
</evidence>
<gene>
    <name evidence="12" type="ORF">G5C65_27675</name>
</gene>
<dbReference type="SUPFAM" id="SSF55874">
    <property type="entry name" value="ATPase domain of HSP90 chaperone/DNA topoisomerase II/histidine kinase"/>
    <property type="match status" value="1"/>
</dbReference>
<evidence type="ECO:0000256" key="2">
    <source>
        <dbReference type="ARBA" id="ARBA00012438"/>
    </source>
</evidence>
<feature type="transmembrane region" description="Helical" evidence="9">
    <location>
        <begin position="121"/>
        <end position="145"/>
    </location>
</feature>
<dbReference type="PANTHER" id="PTHR24421">
    <property type="entry name" value="NITRATE/NITRITE SENSOR PROTEIN NARX-RELATED"/>
    <property type="match status" value="1"/>
</dbReference>
<reference evidence="12 13" key="1">
    <citation type="submission" date="2020-02" db="EMBL/GenBank/DDBJ databases">
        <title>Whole-genome analyses of novel actinobacteria.</title>
        <authorList>
            <person name="Sahin N."/>
            <person name="Tatar D."/>
        </authorList>
    </citation>
    <scope>NUCLEOTIDE SEQUENCE [LARGE SCALE GENOMIC DNA]</scope>
    <source>
        <strain evidence="12 13">SB3404</strain>
    </source>
</reference>
<evidence type="ECO:0000256" key="8">
    <source>
        <dbReference type="ARBA" id="ARBA00023012"/>
    </source>
</evidence>
<proteinExistence type="predicted"/>
<protein>
    <recommendedName>
        <fullName evidence="2">histidine kinase</fullName>
        <ecNumber evidence="2">2.7.13.3</ecNumber>
    </recommendedName>
</protein>
<evidence type="ECO:0000256" key="9">
    <source>
        <dbReference type="SAM" id="Phobius"/>
    </source>
</evidence>
<evidence type="ECO:0000256" key="6">
    <source>
        <dbReference type="ARBA" id="ARBA00022777"/>
    </source>
</evidence>
<keyword evidence="9" id="KW-0812">Transmembrane</keyword>
<keyword evidence="9" id="KW-1133">Transmembrane helix</keyword>
<dbReference type="PANTHER" id="PTHR24421:SF10">
    <property type="entry name" value="NITRATE_NITRITE SENSOR PROTEIN NARQ"/>
    <property type="match status" value="1"/>
</dbReference>
<dbReference type="GO" id="GO:0005524">
    <property type="term" value="F:ATP binding"/>
    <property type="evidence" value="ECO:0007669"/>
    <property type="project" value="UniProtKB-KW"/>
</dbReference>
<evidence type="ECO:0000259" key="10">
    <source>
        <dbReference type="Pfam" id="PF02518"/>
    </source>
</evidence>
<dbReference type="InterPro" id="IPR050482">
    <property type="entry name" value="Sensor_HK_TwoCompSys"/>
</dbReference>
<keyword evidence="13" id="KW-1185">Reference proteome</keyword>
<dbReference type="Pfam" id="PF07730">
    <property type="entry name" value="HisKA_3"/>
    <property type="match status" value="1"/>
</dbReference>
<keyword evidence="8" id="KW-0902">Two-component regulatory system</keyword>
<dbReference type="Pfam" id="PF02518">
    <property type="entry name" value="HATPase_c"/>
    <property type="match status" value="1"/>
</dbReference>